<dbReference type="PANTHER" id="PTHR23065:SF9">
    <property type="entry name" value="PROLINE-SERINE-THREONINE PHOSPHATASE-INTERACTING PROTEIN 2"/>
    <property type="match status" value="1"/>
</dbReference>
<accession>A0AA97JR94</accession>
<evidence type="ECO:0000256" key="10">
    <source>
        <dbReference type="SAM" id="MobiDB-lite"/>
    </source>
</evidence>
<comment type="function">
    <text evidence="7">Binds to F-actin. May be involved in regulation of the actin cytoskeleton.</text>
</comment>
<dbReference type="PROSITE" id="PS51741">
    <property type="entry name" value="F_BAR"/>
    <property type="match status" value="1"/>
</dbReference>
<dbReference type="CTD" id="9050"/>
<dbReference type="Gene3D" id="1.20.1270.60">
    <property type="entry name" value="Arfaptin homology (AH) domain/BAR domain"/>
    <property type="match status" value="1"/>
</dbReference>
<feature type="domain" description="F-BAR" evidence="11">
    <location>
        <begin position="4"/>
        <end position="264"/>
    </location>
</feature>
<organism evidence="12 13">
    <name type="scientific">Eublepharis macularius</name>
    <name type="common">Leopard gecko</name>
    <name type="synonym">Cyrtodactylus macularius</name>
    <dbReference type="NCBI Taxonomy" id="481883"/>
    <lineage>
        <taxon>Eukaryota</taxon>
        <taxon>Metazoa</taxon>
        <taxon>Chordata</taxon>
        <taxon>Craniata</taxon>
        <taxon>Vertebrata</taxon>
        <taxon>Euteleostomi</taxon>
        <taxon>Lepidosauria</taxon>
        <taxon>Squamata</taxon>
        <taxon>Bifurcata</taxon>
        <taxon>Gekkota</taxon>
        <taxon>Eublepharidae</taxon>
        <taxon>Eublepharinae</taxon>
        <taxon>Eublepharis</taxon>
    </lineage>
</organism>
<dbReference type="KEGG" id="emc:129334562"/>
<reference evidence="13" key="1">
    <citation type="submission" date="2025-08" db="UniProtKB">
        <authorList>
            <consortium name="RefSeq"/>
        </authorList>
    </citation>
    <scope>IDENTIFICATION</scope>
    <source>
        <tissue evidence="13">Blood</tissue>
    </source>
</reference>
<proteinExistence type="predicted"/>
<evidence type="ECO:0000256" key="7">
    <source>
        <dbReference type="ARBA" id="ARBA00058685"/>
    </source>
</evidence>
<dbReference type="SMART" id="SM00055">
    <property type="entry name" value="FCH"/>
    <property type="match status" value="1"/>
</dbReference>
<dbReference type="InterPro" id="IPR001060">
    <property type="entry name" value="FCH_dom"/>
</dbReference>
<keyword evidence="4" id="KW-0597">Phosphoprotein</keyword>
<evidence type="ECO:0000256" key="4">
    <source>
        <dbReference type="ARBA" id="ARBA00022553"/>
    </source>
</evidence>
<protein>
    <recommendedName>
        <fullName evidence="8">Proline-serine-threonine phosphatase-interacting protein 2</fullName>
    </recommendedName>
</protein>
<dbReference type="GO" id="GO:0051015">
    <property type="term" value="F:actin filament binding"/>
    <property type="evidence" value="ECO:0007669"/>
    <property type="project" value="TreeGrafter"/>
</dbReference>
<dbReference type="GO" id="GO:0030041">
    <property type="term" value="P:actin filament polymerization"/>
    <property type="evidence" value="ECO:0007669"/>
    <property type="project" value="TreeGrafter"/>
</dbReference>
<keyword evidence="5 9" id="KW-0175">Coiled coil</keyword>
<dbReference type="Proteomes" id="UP001190640">
    <property type="component" value="Chromosome 8"/>
</dbReference>
<evidence type="ECO:0000256" key="2">
    <source>
        <dbReference type="ARBA" id="ARBA00004496"/>
    </source>
</evidence>
<dbReference type="GO" id="GO:0005884">
    <property type="term" value="C:actin filament"/>
    <property type="evidence" value="ECO:0007669"/>
    <property type="project" value="TreeGrafter"/>
</dbReference>
<evidence type="ECO:0000256" key="5">
    <source>
        <dbReference type="ARBA" id="ARBA00023054"/>
    </source>
</evidence>
<evidence type="ECO:0000313" key="13">
    <source>
        <dbReference type="RefSeq" id="XP_054842715.1"/>
    </source>
</evidence>
<keyword evidence="12" id="KW-1185">Reference proteome</keyword>
<dbReference type="InterPro" id="IPR031160">
    <property type="entry name" value="F_BAR_dom"/>
</dbReference>
<dbReference type="SUPFAM" id="SSF103657">
    <property type="entry name" value="BAR/IMD domain-like"/>
    <property type="match status" value="1"/>
</dbReference>
<sequence>MRESLFKDHFWNTDLISTAGYDSITQHMNDGRKNCKEFEDFLKERAAVEEKYGKDLVNLSRKKPCGQTELNTLKRALDVFKIQVENIGQSHIQLAQMLREEAKKMEDFREKQKFHRKKIELIMDAIHKNRNLQYKRTLEAKRLYEQRCRDKDEAEQSVHRSANLVTQKQQEKLFVKLAQTKTALEDSDRVYQMNVSAVEKIREEWQSEHIKACEFFESQECERITYFRNALWLHVNQLSQECVKNDESYEEVRKSLEMCTVEKDIECFVNIRKTGTLPPIPVIYENYYNTQRNAAPGRNQAPTPGMGRRPQLPVPSSGPGDPEYSTVDGYSLIQHH</sequence>
<dbReference type="Pfam" id="PF00611">
    <property type="entry name" value="FCH"/>
    <property type="match status" value="1"/>
</dbReference>
<evidence type="ECO:0000256" key="6">
    <source>
        <dbReference type="ARBA" id="ARBA00023136"/>
    </source>
</evidence>
<name>A0AA97JR94_EUBMA</name>
<dbReference type="GO" id="GO:0005886">
    <property type="term" value="C:plasma membrane"/>
    <property type="evidence" value="ECO:0007669"/>
    <property type="project" value="TreeGrafter"/>
</dbReference>
<gene>
    <name evidence="13" type="primary">PSTPIP2</name>
</gene>
<dbReference type="FunFam" id="1.20.1270.60:FF:000054">
    <property type="entry name" value="Proline-serine-threonine phosphatase interacting protein 2"/>
    <property type="match status" value="1"/>
</dbReference>
<dbReference type="GO" id="GO:0005737">
    <property type="term" value="C:cytoplasm"/>
    <property type="evidence" value="ECO:0007669"/>
    <property type="project" value="UniProtKB-SubCell"/>
</dbReference>
<dbReference type="RefSeq" id="XP_054842715.1">
    <property type="nucleotide sequence ID" value="XM_054986740.1"/>
</dbReference>
<evidence type="ECO:0000313" key="12">
    <source>
        <dbReference type="Proteomes" id="UP001190640"/>
    </source>
</evidence>
<dbReference type="GeneID" id="129334562"/>
<evidence type="ECO:0000256" key="8">
    <source>
        <dbReference type="ARBA" id="ARBA00071017"/>
    </source>
</evidence>
<dbReference type="CDD" id="cd07672">
    <property type="entry name" value="F-BAR_PSTPIP2"/>
    <property type="match status" value="1"/>
</dbReference>
<evidence type="ECO:0000259" key="11">
    <source>
        <dbReference type="PROSITE" id="PS51741"/>
    </source>
</evidence>
<keyword evidence="6" id="KW-0472">Membrane</keyword>
<dbReference type="PANTHER" id="PTHR23065">
    <property type="entry name" value="PROLINE-SERINE-THREONINE PHOSPHATASE INTERACTING PROTEIN 1"/>
    <property type="match status" value="1"/>
</dbReference>
<dbReference type="InterPro" id="IPR027267">
    <property type="entry name" value="AH/BAR_dom_sf"/>
</dbReference>
<evidence type="ECO:0000256" key="3">
    <source>
        <dbReference type="ARBA" id="ARBA00022490"/>
    </source>
</evidence>
<evidence type="ECO:0000256" key="1">
    <source>
        <dbReference type="ARBA" id="ARBA00004170"/>
    </source>
</evidence>
<feature type="region of interest" description="Disordered" evidence="10">
    <location>
        <begin position="291"/>
        <end position="336"/>
    </location>
</feature>
<comment type="subcellular location">
    <subcellularLocation>
        <location evidence="2">Cytoplasm</location>
    </subcellularLocation>
    <subcellularLocation>
        <location evidence="1">Membrane</location>
        <topology evidence="1">Peripheral membrane protein</topology>
    </subcellularLocation>
</comment>
<keyword evidence="3" id="KW-0963">Cytoplasm</keyword>
<dbReference type="AlphaFoldDB" id="A0AA97JR94"/>
<dbReference type="InterPro" id="IPR042694">
    <property type="entry name" value="PSTPIP2_F-BAR"/>
</dbReference>
<evidence type="ECO:0000256" key="9">
    <source>
        <dbReference type="PROSITE-ProRule" id="PRU01077"/>
    </source>
</evidence>